<dbReference type="SUPFAM" id="SSF56349">
    <property type="entry name" value="DNA breaking-rejoining enzymes"/>
    <property type="match status" value="1"/>
</dbReference>
<accession>A0A2N6SUH1</accession>
<dbReference type="Proteomes" id="UP000235723">
    <property type="component" value="Unassembled WGS sequence"/>
</dbReference>
<dbReference type="Gene3D" id="1.10.443.10">
    <property type="entry name" value="Intergrase catalytic core"/>
    <property type="match status" value="1"/>
</dbReference>
<organism evidence="3 4">
    <name type="scientific">Finegoldia magna</name>
    <name type="common">Peptostreptococcus magnus</name>
    <dbReference type="NCBI Taxonomy" id="1260"/>
    <lineage>
        <taxon>Bacteria</taxon>
        <taxon>Bacillati</taxon>
        <taxon>Bacillota</taxon>
        <taxon>Tissierellia</taxon>
        <taxon>Tissierellales</taxon>
        <taxon>Peptoniphilaceae</taxon>
        <taxon>Finegoldia</taxon>
    </lineage>
</organism>
<evidence type="ECO:0000256" key="1">
    <source>
        <dbReference type="ARBA" id="ARBA00023172"/>
    </source>
</evidence>
<name>A0A2N6SUH1_FINMA</name>
<dbReference type="AlphaFoldDB" id="A0A2N6SUH1"/>
<dbReference type="GO" id="GO:0006310">
    <property type="term" value="P:DNA recombination"/>
    <property type="evidence" value="ECO:0007669"/>
    <property type="project" value="UniProtKB-KW"/>
</dbReference>
<sequence>MQQTVGSSVRRLKGKWQAIIRVKVQGKWKQVDTKYGFRTKAEANNWISKNIGKYTKTYQINGYEDITLRELKEIYLEYQKSKVKASSHNLICNQLKDETMLEDRKIKTLTKMDFDLLTKEIKSQAKLMRYKILFNFAIDTLEIDMRNPAREINFNTKSNKEIIVITNTEFENEIKPLIKNYKNRFFLDMAFYTGLRGGEIAGLTYNDIFPTYLKVNKQFCERTNTFEIPKSANGIRTVPISNKLYDKIIEFRKHDKISTIDNKIFRLRFAKKYANDNLVKVTKGTKFEGITTHSLRHSYATNLITNGIDVKTVSVILGDNVQTVLKIYSHYSEQGYAKVEKLINGI</sequence>
<dbReference type="PANTHER" id="PTHR30349:SF64">
    <property type="entry name" value="PROPHAGE INTEGRASE INTD-RELATED"/>
    <property type="match status" value="1"/>
</dbReference>
<dbReference type="InterPro" id="IPR050090">
    <property type="entry name" value="Tyrosine_recombinase_XerCD"/>
</dbReference>
<evidence type="ECO:0000259" key="2">
    <source>
        <dbReference type="PROSITE" id="PS51898"/>
    </source>
</evidence>
<dbReference type="GO" id="GO:0003677">
    <property type="term" value="F:DNA binding"/>
    <property type="evidence" value="ECO:0007669"/>
    <property type="project" value="InterPro"/>
</dbReference>
<evidence type="ECO:0000313" key="4">
    <source>
        <dbReference type="Proteomes" id="UP000235723"/>
    </source>
</evidence>
<feature type="domain" description="Tyr recombinase" evidence="2">
    <location>
        <begin position="150"/>
        <end position="341"/>
    </location>
</feature>
<dbReference type="InterPro" id="IPR011010">
    <property type="entry name" value="DNA_brk_join_enz"/>
</dbReference>
<dbReference type="InterPro" id="IPR013762">
    <property type="entry name" value="Integrase-like_cat_sf"/>
</dbReference>
<dbReference type="CDD" id="cd01189">
    <property type="entry name" value="INT_ICEBs1_C_like"/>
    <property type="match status" value="1"/>
</dbReference>
<dbReference type="PANTHER" id="PTHR30349">
    <property type="entry name" value="PHAGE INTEGRASE-RELATED"/>
    <property type="match status" value="1"/>
</dbReference>
<dbReference type="RefSeq" id="WP_102163845.1">
    <property type="nucleotide sequence ID" value="NZ_PNHD01000002.1"/>
</dbReference>
<comment type="caution">
    <text evidence="3">The sequence shown here is derived from an EMBL/GenBank/DDBJ whole genome shotgun (WGS) entry which is preliminary data.</text>
</comment>
<protein>
    <recommendedName>
        <fullName evidence="2">Tyr recombinase domain-containing protein</fullName>
    </recommendedName>
</protein>
<reference evidence="3 4" key="1">
    <citation type="submission" date="2017-09" db="EMBL/GenBank/DDBJ databases">
        <title>Bacterial strain isolated from the female urinary microbiota.</title>
        <authorList>
            <person name="Thomas-White K."/>
            <person name="Kumar N."/>
            <person name="Forster S."/>
            <person name="Putonti C."/>
            <person name="Lawley T."/>
            <person name="Wolfe A.J."/>
        </authorList>
    </citation>
    <scope>NUCLEOTIDE SEQUENCE [LARGE SCALE GENOMIC DNA]</scope>
    <source>
        <strain evidence="3 4">UMB0115</strain>
    </source>
</reference>
<dbReference type="PROSITE" id="PS51898">
    <property type="entry name" value="TYR_RECOMBINASE"/>
    <property type="match status" value="1"/>
</dbReference>
<proteinExistence type="predicted"/>
<evidence type="ECO:0000313" key="3">
    <source>
        <dbReference type="EMBL" id="PMC60727.1"/>
    </source>
</evidence>
<dbReference type="GO" id="GO:0015074">
    <property type="term" value="P:DNA integration"/>
    <property type="evidence" value="ECO:0007669"/>
    <property type="project" value="InterPro"/>
</dbReference>
<keyword evidence="1" id="KW-0233">DNA recombination</keyword>
<dbReference type="Pfam" id="PF00589">
    <property type="entry name" value="Phage_integrase"/>
    <property type="match status" value="1"/>
</dbReference>
<gene>
    <name evidence="3" type="ORF">CJ208_02330</name>
</gene>
<dbReference type="InterPro" id="IPR002104">
    <property type="entry name" value="Integrase_catalytic"/>
</dbReference>
<dbReference type="EMBL" id="PNHD01000002">
    <property type="protein sequence ID" value="PMC60727.1"/>
    <property type="molecule type" value="Genomic_DNA"/>
</dbReference>